<organism evidence="2 3">
    <name type="scientific">Blepharisma stoltei</name>
    <dbReference type="NCBI Taxonomy" id="1481888"/>
    <lineage>
        <taxon>Eukaryota</taxon>
        <taxon>Sar</taxon>
        <taxon>Alveolata</taxon>
        <taxon>Ciliophora</taxon>
        <taxon>Postciliodesmatophora</taxon>
        <taxon>Heterotrichea</taxon>
        <taxon>Heterotrichida</taxon>
        <taxon>Blepharismidae</taxon>
        <taxon>Blepharisma</taxon>
    </lineage>
</organism>
<dbReference type="Proteomes" id="UP001162131">
    <property type="component" value="Unassembled WGS sequence"/>
</dbReference>
<evidence type="ECO:0000256" key="1">
    <source>
        <dbReference type="SAM" id="Phobius"/>
    </source>
</evidence>
<dbReference type="AlphaFoldDB" id="A0AAU9J418"/>
<evidence type="ECO:0000313" key="3">
    <source>
        <dbReference type="Proteomes" id="UP001162131"/>
    </source>
</evidence>
<sequence>MQRPSKGIETKFNYIIEELGFEDRPDYLGFRELFKKSFSSRRLSILFYFWLSNCSWSMIYLEEKKRRMKRTNIKKFNKEQLKKIKLQKKKQKIHNGKINVK</sequence>
<comment type="caution">
    <text evidence="2">The sequence shown here is derived from an EMBL/GenBank/DDBJ whole genome shotgun (WGS) entry which is preliminary data.</text>
</comment>
<feature type="transmembrane region" description="Helical" evidence="1">
    <location>
        <begin position="43"/>
        <end position="61"/>
    </location>
</feature>
<dbReference type="EMBL" id="CAJZBQ010000021">
    <property type="protein sequence ID" value="CAG9318687.1"/>
    <property type="molecule type" value="Genomic_DNA"/>
</dbReference>
<keyword evidence="1" id="KW-1133">Transmembrane helix</keyword>
<keyword evidence="1" id="KW-0812">Transmembrane</keyword>
<gene>
    <name evidence="2" type="ORF">BSTOLATCC_MIC22057</name>
</gene>
<protein>
    <submittedName>
        <fullName evidence="2">Uncharacterized protein</fullName>
    </submittedName>
</protein>
<keyword evidence="1" id="KW-0472">Membrane</keyword>
<keyword evidence="3" id="KW-1185">Reference proteome</keyword>
<evidence type="ECO:0000313" key="2">
    <source>
        <dbReference type="EMBL" id="CAG9318687.1"/>
    </source>
</evidence>
<proteinExistence type="predicted"/>
<accession>A0AAU9J418</accession>
<name>A0AAU9J418_9CILI</name>
<reference evidence="2" key="1">
    <citation type="submission" date="2021-09" db="EMBL/GenBank/DDBJ databases">
        <authorList>
            <consortium name="AG Swart"/>
            <person name="Singh M."/>
            <person name="Singh A."/>
            <person name="Seah K."/>
            <person name="Emmerich C."/>
        </authorList>
    </citation>
    <scope>NUCLEOTIDE SEQUENCE</scope>
    <source>
        <strain evidence="2">ATCC30299</strain>
    </source>
</reference>